<proteinExistence type="predicted"/>
<organism evidence="2 3">
    <name type="scientific">Paramecium primaurelia</name>
    <dbReference type="NCBI Taxonomy" id="5886"/>
    <lineage>
        <taxon>Eukaryota</taxon>
        <taxon>Sar</taxon>
        <taxon>Alveolata</taxon>
        <taxon>Ciliophora</taxon>
        <taxon>Intramacronucleata</taxon>
        <taxon>Oligohymenophorea</taxon>
        <taxon>Peniculida</taxon>
        <taxon>Parameciidae</taxon>
        <taxon>Paramecium</taxon>
    </lineage>
</organism>
<dbReference type="Pfam" id="PF13913">
    <property type="entry name" value="zf-C2HC_2"/>
    <property type="match status" value="2"/>
</dbReference>
<dbReference type="EMBL" id="CAJJDM010000057">
    <property type="protein sequence ID" value="CAD8076513.1"/>
    <property type="molecule type" value="Genomic_DNA"/>
</dbReference>
<evidence type="ECO:0000313" key="3">
    <source>
        <dbReference type="Proteomes" id="UP000688137"/>
    </source>
</evidence>
<evidence type="ECO:0000313" key="2">
    <source>
        <dbReference type="EMBL" id="CAD8076513.1"/>
    </source>
</evidence>
<reference evidence="2" key="1">
    <citation type="submission" date="2021-01" db="EMBL/GenBank/DDBJ databases">
        <authorList>
            <consortium name="Genoscope - CEA"/>
            <person name="William W."/>
        </authorList>
    </citation>
    <scope>NUCLEOTIDE SEQUENCE</scope>
</reference>
<dbReference type="PANTHER" id="PTHR13555:SF5">
    <property type="entry name" value="ZINC-FINGER OF A C2HC-TYPE"/>
    <property type="match status" value="1"/>
</dbReference>
<accession>A0A8S1MFN5</accession>
<protein>
    <submittedName>
        <fullName evidence="2">Uncharacterized protein</fullName>
    </submittedName>
</protein>
<evidence type="ECO:0000256" key="1">
    <source>
        <dbReference type="SAM" id="MobiDB-lite"/>
    </source>
</evidence>
<sequence>MEVQNIQYEQCEFCNRKFFEGKLKMHLKLCSKEKPMIFVAKGKEELKKKRSKSMVKPKSLGPKKTNRENSSLDRSYITTAECHICGRKFNPRNLESHLELCQKNQKELMYKKMLIEKQLKQKKISTYHCKQCSYEMEQDHNFCGRCGFKRK</sequence>
<dbReference type="Proteomes" id="UP000688137">
    <property type="component" value="Unassembled WGS sequence"/>
</dbReference>
<name>A0A8S1MFN5_PARPR</name>
<dbReference type="OMA" id="PMIFVAK"/>
<dbReference type="AlphaFoldDB" id="A0A8S1MFN5"/>
<dbReference type="PANTHER" id="PTHR13555">
    <property type="entry name" value="C2H2 ZINC FINGER CGI-62-RELATED"/>
    <property type="match status" value="1"/>
</dbReference>
<gene>
    <name evidence="2" type="ORF">PPRIM_AZ9-3.1.T0560176</name>
</gene>
<feature type="region of interest" description="Disordered" evidence="1">
    <location>
        <begin position="48"/>
        <end position="71"/>
    </location>
</feature>
<dbReference type="InterPro" id="IPR026319">
    <property type="entry name" value="ZC2HC1A/B-like"/>
</dbReference>
<keyword evidence="3" id="KW-1185">Reference proteome</keyword>
<comment type="caution">
    <text evidence="2">The sequence shown here is derived from an EMBL/GenBank/DDBJ whole genome shotgun (WGS) entry which is preliminary data.</text>
</comment>